<dbReference type="Proteomes" id="UP000314294">
    <property type="component" value="Unassembled WGS sequence"/>
</dbReference>
<comment type="caution">
    <text evidence="2">The sequence shown here is derived from an EMBL/GenBank/DDBJ whole genome shotgun (WGS) entry which is preliminary data.</text>
</comment>
<sequence length="112" mass="12060">MGSGGASKAKQEAALFGEAAVNSGRALPVQKTDEHLGTTPSEKVLKPPLINRTETHSAPFIPLHPIFTRESQICERIRLNADGRKFLRNDSGQKSTAEHESISNAAEASRPV</sequence>
<dbReference type="EMBL" id="SRLO01000178">
    <property type="protein sequence ID" value="TNN69214.1"/>
    <property type="molecule type" value="Genomic_DNA"/>
</dbReference>
<keyword evidence="3" id="KW-1185">Reference proteome</keyword>
<gene>
    <name evidence="2" type="ORF">EYF80_020531</name>
</gene>
<evidence type="ECO:0000313" key="2">
    <source>
        <dbReference type="EMBL" id="TNN69214.1"/>
    </source>
</evidence>
<reference evidence="2 3" key="1">
    <citation type="submission" date="2019-03" db="EMBL/GenBank/DDBJ databases">
        <title>First draft genome of Liparis tanakae, snailfish: a comprehensive survey of snailfish specific genes.</title>
        <authorList>
            <person name="Kim W."/>
            <person name="Song I."/>
            <person name="Jeong J.-H."/>
            <person name="Kim D."/>
            <person name="Kim S."/>
            <person name="Ryu S."/>
            <person name="Song J.Y."/>
            <person name="Lee S.K."/>
        </authorList>
    </citation>
    <scope>NUCLEOTIDE SEQUENCE [LARGE SCALE GENOMIC DNA]</scope>
    <source>
        <tissue evidence="2">Muscle</tissue>
    </source>
</reference>
<evidence type="ECO:0000313" key="3">
    <source>
        <dbReference type="Proteomes" id="UP000314294"/>
    </source>
</evidence>
<proteinExistence type="predicted"/>
<evidence type="ECO:0000256" key="1">
    <source>
        <dbReference type="SAM" id="MobiDB-lite"/>
    </source>
</evidence>
<protein>
    <submittedName>
        <fullName evidence="2">Uncharacterized protein</fullName>
    </submittedName>
</protein>
<feature type="region of interest" description="Disordered" evidence="1">
    <location>
        <begin position="87"/>
        <end position="112"/>
    </location>
</feature>
<dbReference type="AlphaFoldDB" id="A0A4Z2HW23"/>
<name>A0A4Z2HW23_9TELE</name>
<organism evidence="2 3">
    <name type="scientific">Liparis tanakae</name>
    <name type="common">Tanaka's snailfish</name>
    <dbReference type="NCBI Taxonomy" id="230148"/>
    <lineage>
        <taxon>Eukaryota</taxon>
        <taxon>Metazoa</taxon>
        <taxon>Chordata</taxon>
        <taxon>Craniata</taxon>
        <taxon>Vertebrata</taxon>
        <taxon>Euteleostomi</taxon>
        <taxon>Actinopterygii</taxon>
        <taxon>Neopterygii</taxon>
        <taxon>Teleostei</taxon>
        <taxon>Neoteleostei</taxon>
        <taxon>Acanthomorphata</taxon>
        <taxon>Eupercaria</taxon>
        <taxon>Perciformes</taxon>
        <taxon>Cottioidei</taxon>
        <taxon>Cottales</taxon>
        <taxon>Liparidae</taxon>
        <taxon>Liparis</taxon>
    </lineage>
</organism>
<accession>A0A4Z2HW23</accession>